<reference evidence="8 9" key="1">
    <citation type="journal article" date="2018" name="Cell">
        <title>The Chara Genome: Secondary Complexity and Implications for Plant Terrestrialization.</title>
        <authorList>
            <person name="Nishiyama T."/>
            <person name="Sakayama H."/>
            <person name="Vries J.D."/>
            <person name="Buschmann H."/>
            <person name="Saint-Marcoux D."/>
            <person name="Ullrich K.K."/>
            <person name="Haas F.B."/>
            <person name="Vanderstraeten L."/>
            <person name="Becker D."/>
            <person name="Lang D."/>
            <person name="Vosolsobe S."/>
            <person name="Rombauts S."/>
            <person name="Wilhelmsson P.K.I."/>
            <person name="Janitza P."/>
            <person name="Kern R."/>
            <person name="Heyl A."/>
            <person name="Rumpler F."/>
            <person name="Villalobos L.I.A.C."/>
            <person name="Clay J.M."/>
            <person name="Skokan R."/>
            <person name="Toyoda A."/>
            <person name="Suzuki Y."/>
            <person name="Kagoshima H."/>
            <person name="Schijlen E."/>
            <person name="Tajeshwar N."/>
            <person name="Catarino B."/>
            <person name="Hetherington A.J."/>
            <person name="Saltykova A."/>
            <person name="Bonnot C."/>
            <person name="Breuninger H."/>
            <person name="Symeonidi A."/>
            <person name="Radhakrishnan G.V."/>
            <person name="Van Nieuwerburgh F."/>
            <person name="Deforce D."/>
            <person name="Chang C."/>
            <person name="Karol K.G."/>
            <person name="Hedrich R."/>
            <person name="Ulvskov P."/>
            <person name="Glockner G."/>
            <person name="Delwiche C.F."/>
            <person name="Petrasek J."/>
            <person name="Van de Peer Y."/>
            <person name="Friml J."/>
            <person name="Beilby M."/>
            <person name="Dolan L."/>
            <person name="Kohara Y."/>
            <person name="Sugano S."/>
            <person name="Fujiyama A."/>
            <person name="Delaux P.-M."/>
            <person name="Quint M."/>
            <person name="TheiBen G."/>
            <person name="Hagemann M."/>
            <person name="Harholt J."/>
            <person name="Dunand C."/>
            <person name="Zachgo S."/>
            <person name="Langdale J."/>
            <person name="Maumus F."/>
            <person name="Straeten D.V.D."/>
            <person name="Gould S.B."/>
            <person name="Rensing S.A."/>
        </authorList>
    </citation>
    <scope>NUCLEOTIDE SEQUENCE [LARGE SCALE GENOMIC DNA]</scope>
    <source>
        <strain evidence="8 9">S276</strain>
    </source>
</reference>
<gene>
    <name evidence="8" type="ORF">CBR_g36295</name>
</gene>
<dbReference type="SUPFAM" id="SSF53383">
    <property type="entry name" value="PLP-dependent transferases"/>
    <property type="match status" value="1"/>
</dbReference>
<dbReference type="Gene3D" id="1.20.1340.10">
    <property type="entry name" value="dopa decarboxylase, N-terminal domain"/>
    <property type="match status" value="1"/>
</dbReference>
<dbReference type="GO" id="GO:0030170">
    <property type="term" value="F:pyridoxal phosphate binding"/>
    <property type="evidence" value="ECO:0007669"/>
    <property type="project" value="InterPro"/>
</dbReference>
<dbReference type="Gramene" id="GBG82765">
    <property type="protein sequence ID" value="GBG82765"/>
    <property type="gene ID" value="CBR_g36295"/>
</dbReference>
<dbReference type="PANTHER" id="PTHR11999">
    <property type="entry name" value="GROUP II PYRIDOXAL-5-PHOSPHATE DECARBOXYLASE"/>
    <property type="match status" value="1"/>
</dbReference>
<evidence type="ECO:0000256" key="7">
    <source>
        <dbReference type="RuleBase" id="RU000382"/>
    </source>
</evidence>
<dbReference type="OrthoDB" id="639767at2759"/>
<evidence type="ECO:0008006" key="10">
    <source>
        <dbReference type="Google" id="ProtNLM"/>
    </source>
</evidence>
<evidence type="ECO:0000256" key="1">
    <source>
        <dbReference type="ARBA" id="ARBA00001933"/>
    </source>
</evidence>
<name>A0A388LKK1_CHABU</name>
<dbReference type="FunFam" id="3.40.640.10:FF:000025">
    <property type="entry name" value="Histidine decarboxylase"/>
    <property type="match status" value="1"/>
</dbReference>
<dbReference type="GO" id="GO:0006520">
    <property type="term" value="P:amino acid metabolic process"/>
    <property type="evidence" value="ECO:0007669"/>
    <property type="project" value="InterPro"/>
</dbReference>
<evidence type="ECO:0000313" key="8">
    <source>
        <dbReference type="EMBL" id="GBG82765.1"/>
    </source>
</evidence>
<evidence type="ECO:0000256" key="4">
    <source>
        <dbReference type="ARBA" id="ARBA00022898"/>
    </source>
</evidence>
<feature type="modified residue" description="N6-(pyridoxal phosphate)lysine" evidence="6">
    <location>
        <position position="396"/>
    </location>
</feature>
<evidence type="ECO:0000256" key="5">
    <source>
        <dbReference type="ARBA" id="ARBA00023239"/>
    </source>
</evidence>
<protein>
    <recommendedName>
        <fullName evidence="10">Aromatic-L-amino-acid decarboxylase</fullName>
    </recommendedName>
</protein>
<dbReference type="InterPro" id="IPR010977">
    <property type="entry name" value="Aromatic_deC"/>
</dbReference>
<evidence type="ECO:0000256" key="3">
    <source>
        <dbReference type="ARBA" id="ARBA00022793"/>
    </source>
</evidence>
<dbReference type="PRINTS" id="PR00800">
    <property type="entry name" value="YHDCRBOXLASE"/>
</dbReference>
<evidence type="ECO:0000313" key="9">
    <source>
        <dbReference type="Proteomes" id="UP000265515"/>
    </source>
</evidence>
<dbReference type="PROSITE" id="PS00392">
    <property type="entry name" value="DDC_GAD_HDC_YDC"/>
    <property type="match status" value="1"/>
</dbReference>
<evidence type="ECO:0000256" key="2">
    <source>
        <dbReference type="ARBA" id="ARBA00009533"/>
    </source>
</evidence>
<accession>A0A388LKK1</accession>
<keyword evidence="4 6" id="KW-0663">Pyridoxal phosphate</keyword>
<dbReference type="GO" id="GO:0016831">
    <property type="term" value="F:carboxy-lyase activity"/>
    <property type="evidence" value="ECO:0007669"/>
    <property type="project" value="UniProtKB-KW"/>
</dbReference>
<dbReference type="GO" id="GO:0005737">
    <property type="term" value="C:cytoplasm"/>
    <property type="evidence" value="ECO:0007669"/>
    <property type="project" value="TreeGrafter"/>
</dbReference>
<dbReference type="InterPro" id="IPR015421">
    <property type="entry name" value="PyrdxlP-dep_Trfase_major"/>
</dbReference>
<keyword evidence="5 7" id="KW-0456">Lyase</keyword>
<proteinExistence type="inferred from homology"/>
<comment type="similarity">
    <text evidence="2 7">Belongs to the group II decarboxylase family.</text>
</comment>
<dbReference type="Gene3D" id="3.40.640.10">
    <property type="entry name" value="Type I PLP-dependent aspartate aminotransferase-like (Major domain)"/>
    <property type="match status" value="1"/>
</dbReference>
<dbReference type="InterPro" id="IPR021115">
    <property type="entry name" value="Pyridoxal-P_BS"/>
</dbReference>
<dbReference type="GO" id="GO:0019752">
    <property type="term" value="P:carboxylic acid metabolic process"/>
    <property type="evidence" value="ECO:0007669"/>
    <property type="project" value="InterPro"/>
</dbReference>
<dbReference type="PANTHER" id="PTHR11999:SF70">
    <property type="entry name" value="MIP05841P"/>
    <property type="match status" value="1"/>
</dbReference>
<dbReference type="OMA" id="NPGFNWS"/>
<organism evidence="8 9">
    <name type="scientific">Chara braunii</name>
    <name type="common">Braun's stonewort</name>
    <dbReference type="NCBI Taxonomy" id="69332"/>
    <lineage>
        <taxon>Eukaryota</taxon>
        <taxon>Viridiplantae</taxon>
        <taxon>Streptophyta</taxon>
        <taxon>Charophyceae</taxon>
        <taxon>Charales</taxon>
        <taxon>Characeae</taxon>
        <taxon>Chara</taxon>
    </lineage>
</organism>
<dbReference type="Pfam" id="PF00282">
    <property type="entry name" value="Pyridoxal_deC"/>
    <property type="match status" value="1"/>
</dbReference>
<comment type="caution">
    <text evidence="8">The sequence shown here is derived from an EMBL/GenBank/DDBJ whole genome shotgun (WGS) entry which is preliminary data.</text>
</comment>
<keyword evidence="3" id="KW-0210">Decarboxylase</keyword>
<dbReference type="STRING" id="69332.A0A388LKK1"/>
<dbReference type="InterPro" id="IPR002129">
    <property type="entry name" value="PyrdxlP-dep_de-COase"/>
</dbReference>
<dbReference type="Proteomes" id="UP000265515">
    <property type="component" value="Unassembled WGS sequence"/>
</dbReference>
<dbReference type="AlphaFoldDB" id="A0A388LKK1"/>
<evidence type="ECO:0000256" key="6">
    <source>
        <dbReference type="PIRSR" id="PIRSR602129-50"/>
    </source>
</evidence>
<comment type="cofactor">
    <cofactor evidence="1 6 7">
        <name>pyridoxal 5'-phosphate</name>
        <dbReference type="ChEBI" id="CHEBI:597326"/>
    </cofactor>
</comment>
<dbReference type="EMBL" id="BFEA01000417">
    <property type="protein sequence ID" value="GBG82765.1"/>
    <property type="molecule type" value="Genomic_DNA"/>
</dbReference>
<dbReference type="InterPro" id="IPR015424">
    <property type="entry name" value="PyrdxlP-dep_Trfase"/>
</dbReference>
<keyword evidence="9" id="KW-1185">Reference proteome</keyword>
<sequence length="539" mass="58784">MDVHVAERQPLRTSSAIEGLQPKQLPAGLDIAGSAADVPSSSSACHVDILHHGPIQVAARWESADVGTSSAETPLITAPVGGGATPQRLQKPLDPEEFRALGHQTVDLIADYFRDVESFPVLPDVKPGFLSALLEDNAPEDPVKWDKIISDLQTKILPGVTHWRSPSFFAYYPSGGGTASLLGEMVCSALGTIGFSWITSPSSTELEMIVLDWLARLLALPESFMSAGKGGGAIQGTASEALLTAMVAARQKAVLKLTSEGLTYAEAMSKLVAYGSDQTHMSMQKACMIAAIESSHFRPLRTDESTGFSLSPSILADAIASDLKNGKTPFFCCATVGTTSSAAIDPVAEISKITEEHGIWLHVDAAYAGPACICPEYRHFLNGIERANSFNINMHKWGLTDFDCSPFWVRERVHLLNALSLTPEYLKYKRPDGPQVFEYRDWQIPLGRRFRALKLWMVLSLHGASGLRAHFRKHIGYACKLKEIIEQDPRFEAGLSVRLHGVFGCARKMSNSKMTMSRKHNHIEGQMVSQCPESRNAPI</sequence>